<name>A0A447TFK3_CHRVL</name>
<sequence>MLAPHRGITRLVCGNRYAAFQADDRIAWAANPAFDASTLEIWARWRMAPAWWRSIRTRC</sequence>
<protein>
    <submittedName>
        <fullName evidence="1">Uncharacterized protein</fullName>
    </submittedName>
</protein>
<dbReference type="AlphaFoldDB" id="A0A447TFK3"/>
<dbReference type="Gene3D" id="3.40.50.980">
    <property type="match status" value="1"/>
</dbReference>
<dbReference type="Proteomes" id="UP000275777">
    <property type="component" value="Chromosome"/>
</dbReference>
<evidence type="ECO:0000313" key="2">
    <source>
        <dbReference type="Proteomes" id="UP000275777"/>
    </source>
</evidence>
<reference evidence="1 2" key="1">
    <citation type="submission" date="2018-12" db="EMBL/GenBank/DDBJ databases">
        <authorList>
            <consortium name="Pathogen Informatics"/>
        </authorList>
    </citation>
    <scope>NUCLEOTIDE SEQUENCE [LARGE SCALE GENOMIC DNA]</scope>
    <source>
        <strain evidence="1 2">NCTC9695</strain>
    </source>
</reference>
<gene>
    <name evidence="1" type="ORF">NCTC9695_04047</name>
</gene>
<evidence type="ECO:0000313" key="1">
    <source>
        <dbReference type="EMBL" id="VEB43588.1"/>
    </source>
</evidence>
<organism evidence="1 2">
    <name type="scientific">Chromobacterium violaceum</name>
    <dbReference type="NCBI Taxonomy" id="536"/>
    <lineage>
        <taxon>Bacteria</taxon>
        <taxon>Pseudomonadati</taxon>
        <taxon>Pseudomonadota</taxon>
        <taxon>Betaproteobacteria</taxon>
        <taxon>Neisseriales</taxon>
        <taxon>Chromobacteriaceae</taxon>
        <taxon>Chromobacterium</taxon>
    </lineage>
</organism>
<dbReference type="EMBL" id="LR134182">
    <property type="protein sequence ID" value="VEB43588.1"/>
    <property type="molecule type" value="Genomic_DNA"/>
</dbReference>
<proteinExistence type="predicted"/>
<accession>A0A447TFK3</accession>